<evidence type="ECO:0000313" key="8">
    <source>
        <dbReference type="EMBL" id="KAF7516236.1"/>
    </source>
</evidence>
<dbReference type="InterPro" id="IPR036396">
    <property type="entry name" value="Cyt_P450_sf"/>
</dbReference>
<comment type="similarity">
    <text evidence="2 7">Belongs to the cytochrome P450 family.</text>
</comment>
<dbReference type="Pfam" id="PF00067">
    <property type="entry name" value="p450"/>
    <property type="match status" value="2"/>
</dbReference>
<dbReference type="GO" id="GO:0020037">
    <property type="term" value="F:heme binding"/>
    <property type="evidence" value="ECO:0007669"/>
    <property type="project" value="InterPro"/>
</dbReference>
<name>A0A9P5KWE6_PENCR</name>
<keyword evidence="7" id="KW-0503">Monooxygenase</keyword>
<gene>
    <name evidence="8" type="ORF">PCG10_002402</name>
</gene>
<keyword evidence="4 7" id="KW-0560">Oxidoreductase</keyword>
<evidence type="ECO:0000256" key="6">
    <source>
        <dbReference type="PIRSR" id="PIRSR602401-1"/>
    </source>
</evidence>
<comment type="caution">
    <text evidence="8">The sequence shown here is derived from an EMBL/GenBank/DDBJ whole genome shotgun (WGS) entry which is preliminary data.</text>
</comment>
<dbReference type="PRINTS" id="PR00385">
    <property type="entry name" value="P450"/>
</dbReference>
<dbReference type="InterPro" id="IPR002401">
    <property type="entry name" value="Cyt_P450_E_grp-I"/>
</dbReference>
<evidence type="ECO:0000256" key="7">
    <source>
        <dbReference type="RuleBase" id="RU000461"/>
    </source>
</evidence>
<evidence type="ECO:0000256" key="4">
    <source>
        <dbReference type="ARBA" id="ARBA00023002"/>
    </source>
</evidence>
<keyword evidence="6 7" id="KW-0349">Heme</keyword>
<keyword evidence="3 6" id="KW-0479">Metal-binding</keyword>
<proteinExistence type="inferred from homology"/>
<dbReference type="GO" id="GO:0005506">
    <property type="term" value="F:iron ion binding"/>
    <property type="evidence" value="ECO:0007669"/>
    <property type="project" value="InterPro"/>
</dbReference>
<comment type="cofactor">
    <cofactor evidence="1 6">
        <name>heme</name>
        <dbReference type="ChEBI" id="CHEBI:30413"/>
    </cofactor>
</comment>
<dbReference type="GO" id="GO:0016705">
    <property type="term" value="F:oxidoreductase activity, acting on paired donors, with incorporation or reduction of molecular oxygen"/>
    <property type="evidence" value="ECO:0007669"/>
    <property type="project" value="InterPro"/>
</dbReference>
<feature type="binding site" description="axial binding residue" evidence="6">
    <location>
        <position position="461"/>
    </location>
    <ligand>
        <name>heme</name>
        <dbReference type="ChEBI" id="CHEBI:30413"/>
    </ligand>
    <ligandPart>
        <name>Fe</name>
        <dbReference type="ChEBI" id="CHEBI:18248"/>
    </ligandPart>
</feature>
<dbReference type="PRINTS" id="PR00463">
    <property type="entry name" value="EP450I"/>
</dbReference>
<protein>
    <submittedName>
        <fullName evidence="8">Uncharacterized protein</fullName>
    </submittedName>
</protein>
<keyword evidence="9" id="KW-1185">Reference proteome</keyword>
<dbReference type="Gene3D" id="1.10.630.10">
    <property type="entry name" value="Cytochrome P450"/>
    <property type="match status" value="1"/>
</dbReference>
<evidence type="ECO:0000256" key="2">
    <source>
        <dbReference type="ARBA" id="ARBA00010617"/>
    </source>
</evidence>
<keyword evidence="5 6" id="KW-0408">Iron</keyword>
<dbReference type="GO" id="GO:0004497">
    <property type="term" value="F:monooxygenase activity"/>
    <property type="evidence" value="ECO:0007669"/>
    <property type="project" value="UniProtKB-KW"/>
</dbReference>
<dbReference type="InterPro" id="IPR001128">
    <property type="entry name" value="Cyt_P450"/>
</dbReference>
<evidence type="ECO:0000256" key="1">
    <source>
        <dbReference type="ARBA" id="ARBA00001971"/>
    </source>
</evidence>
<dbReference type="EMBL" id="JAAOZQ010000144">
    <property type="protein sequence ID" value="KAF7516236.1"/>
    <property type="molecule type" value="Genomic_DNA"/>
</dbReference>
<dbReference type="InterPro" id="IPR050121">
    <property type="entry name" value="Cytochrome_P450_monoxygenase"/>
</dbReference>
<dbReference type="GO" id="GO:0043386">
    <property type="term" value="P:mycotoxin biosynthetic process"/>
    <property type="evidence" value="ECO:0007669"/>
    <property type="project" value="UniProtKB-ARBA"/>
</dbReference>
<reference evidence="8" key="1">
    <citation type="submission" date="2020-02" db="EMBL/GenBank/DDBJ databases">
        <authorList>
            <person name="Lichtner F.J."/>
        </authorList>
    </citation>
    <scope>NUCLEOTIDE SEQUENCE</scope>
    <source>
        <strain evidence="8">G10</strain>
    </source>
</reference>
<dbReference type="AlphaFoldDB" id="A0A9P5KWE6"/>
<organism evidence="8 9">
    <name type="scientific">Penicillium crustosum</name>
    <name type="common">Blue mold fungus</name>
    <dbReference type="NCBI Taxonomy" id="36656"/>
    <lineage>
        <taxon>Eukaryota</taxon>
        <taxon>Fungi</taxon>
        <taxon>Dikarya</taxon>
        <taxon>Ascomycota</taxon>
        <taxon>Pezizomycotina</taxon>
        <taxon>Eurotiomycetes</taxon>
        <taxon>Eurotiomycetidae</taxon>
        <taxon>Eurotiales</taxon>
        <taxon>Aspergillaceae</taxon>
        <taxon>Penicillium</taxon>
    </lineage>
</organism>
<dbReference type="PANTHER" id="PTHR24305:SF232">
    <property type="entry name" value="P450, PUTATIVE (EUROFUNG)-RELATED"/>
    <property type="match status" value="1"/>
</dbReference>
<dbReference type="Proteomes" id="UP000701341">
    <property type="component" value="Unassembled WGS sequence"/>
</dbReference>
<evidence type="ECO:0000256" key="3">
    <source>
        <dbReference type="ARBA" id="ARBA00022723"/>
    </source>
</evidence>
<evidence type="ECO:0000256" key="5">
    <source>
        <dbReference type="ARBA" id="ARBA00023004"/>
    </source>
</evidence>
<dbReference type="PANTHER" id="PTHR24305">
    <property type="entry name" value="CYTOCHROME P450"/>
    <property type="match status" value="1"/>
</dbReference>
<accession>A0A9P5KWE6</accession>
<dbReference type="PROSITE" id="PS00086">
    <property type="entry name" value="CYTOCHROME_P450"/>
    <property type="match status" value="1"/>
</dbReference>
<evidence type="ECO:0000313" key="9">
    <source>
        <dbReference type="Proteomes" id="UP000701341"/>
    </source>
</evidence>
<sequence length="521" mass="58509">MTGEKLTWLPLQAKKLNSPIIQVFANPLTKPWIVLTEFRESQDILLRRTKEFDRSDHFGNIFKGLTPDHHISMKTANPEFKAHRRLIQDLMTPAFLNEVSAPRIYESFSSLVDLWTEKSRLAKGQPFSALDDFYNAALDAIWAVTFPLDLKDSVTNAQRQLLRDTASISTSTTTIDEPATFPEAPMPDAQKSILTLTESLESVGLSPLPKFTFWLISLWPYMRKARAAKETMITTELEKAKARVSSGNKAARCALDDILRRELISAEKEGREPQYNTRAIFDELFGLLIAGHDTTSTTMTWGLKRLSDHQDVQKKLRQAIRGGFPAAIAESRRPTAEEIVKAHIPYLDATQEEIIRKSMTAGSVTRTAMVDTVILGHRIPKGTNVFLAGNGPDFIEPPIGKIPEERRSKSCRDAKGRIGSWDPSDSNLFKPERWLTTEDGKETFDATSGPLLTFGLGPRGCFGRRMAYLEMKIALVLLLWEFELQGVPENLSSYAAVDKLTHQPRQCYLRLLSSPLEVSCA</sequence>
<dbReference type="SUPFAM" id="SSF48264">
    <property type="entry name" value="Cytochrome P450"/>
    <property type="match status" value="1"/>
</dbReference>
<dbReference type="InterPro" id="IPR017972">
    <property type="entry name" value="Cyt_P450_CS"/>
</dbReference>